<name>A0A8H3QDK8_9GLOM</name>
<accession>A0A8H3QDK8</accession>
<reference evidence="1" key="1">
    <citation type="submission" date="2019-10" db="EMBL/GenBank/DDBJ databases">
        <title>Conservation and host-specific expression of non-tandemly repeated heterogenous ribosome RNA gene in arbuscular mycorrhizal fungi.</title>
        <authorList>
            <person name="Maeda T."/>
            <person name="Kobayashi Y."/>
            <person name="Nakagawa T."/>
            <person name="Ezawa T."/>
            <person name="Yamaguchi K."/>
            <person name="Bino T."/>
            <person name="Nishimoto Y."/>
            <person name="Shigenobu S."/>
            <person name="Kawaguchi M."/>
        </authorList>
    </citation>
    <scope>NUCLEOTIDE SEQUENCE</scope>
    <source>
        <strain evidence="1">HR1</strain>
    </source>
</reference>
<organism evidence="1 2">
    <name type="scientific">Rhizophagus clarus</name>
    <dbReference type="NCBI Taxonomy" id="94130"/>
    <lineage>
        <taxon>Eukaryota</taxon>
        <taxon>Fungi</taxon>
        <taxon>Fungi incertae sedis</taxon>
        <taxon>Mucoromycota</taxon>
        <taxon>Glomeromycotina</taxon>
        <taxon>Glomeromycetes</taxon>
        <taxon>Glomerales</taxon>
        <taxon>Glomeraceae</taxon>
        <taxon>Rhizophagus</taxon>
    </lineage>
</organism>
<evidence type="ECO:0000313" key="1">
    <source>
        <dbReference type="EMBL" id="GES73234.1"/>
    </source>
</evidence>
<comment type="caution">
    <text evidence="1">The sequence shown here is derived from an EMBL/GenBank/DDBJ whole genome shotgun (WGS) entry which is preliminary data.</text>
</comment>
<sequence>MPCLLPTSKEIQNFMEHCWKKYLVRLKENNKLPKEYQTESLPTLLRSYQIISVIEVYIYSERVDDRTMGINHMTTDNVNEWSIIGKSTTEKHELDTIRLFEIKLFNDNDVFILTKYDLVNSSSCRNMSILFSIRLTLPLPNFEYGIIVSLVINNKECFLKYGDELLSYAILNYWDYDYDSVEKRAINYDNKEILLKYIDELC</sequence>
<dbReference type="AlphaFoldDB" id="A0A8H3QDK8"/>
<protein>
    <submittedName>
        <fullName evidence="1">Uncharacterized protein</fullName>
    </submittedName>
</protein>
<evidence type="ECO:0000313" key="2">
    <source>
        <dbReference type="Proteomes" id="UP000615446"/>
    </source>
</evidence>
<dbReference type="Proteomes" id="UP000615446">
    <property type="component" value="Unassembled WGS sequence"/>
</dbReference>
<gene>
    <name evidence="1" type="ORF">RCL2_000077600</name>
</gene>
<dbReference type="EMBL" id="BLAL01000005">
    <property type="protein sequence ID" value="GES73234.1"/>
    <property type="molecule type" value="Genomic_DNA"/>
</dbReference>
<proteinExistence type="predicted"/>